<dbReference type="Pfam" id="PF00196">
    <property type="entry name" value="GerE"/>
    <property type="match status" value="1"/>
</dbReference>
<keyword evidence="3" id="KW-0804">Transcription</keyword>
<organism evidence="5 6">
    <name type="scientific">Herpetosiphon gulosus</name>
    <dbReference type="NCBI Taxonomy" id="1973496"/>
    <lineage>
        <taxon>Bacteria</taxon>
        <taxon>Bacillati</taxon>
        <taxon>Chloroflexota</taxon>
        <taxon>Chloroflexia</taxon>
        <taxon>Herpetosiphonales</taxon>
        <taxon>Herpetosiphonaceae</taxon>
        <taxon>Herpetosiphon</taxon>
    </lineage>
</organism>
<dbReference type="InterPro" id="IPR036388">
    <property type="entry name" value="WH-like_DNA-bd_sf"/>
</dbReference>
<dbReference type="SMART" id="SM00421">
    <property type="entry name" value="HTH_LUXR"/>
    <property type="match status" value="1"/>
</dbReference>
<dbReference type="Proteomes" id="UP001428290">
    <property type="component" value="Unassembled WGS sequence"/>
</dbReference>
<protein>
    <submittedName>
        <fullName evidence="5">HTH-type transcriptional activator RamA</fullName>
    </submittedName>
</protein>
<dbReference type="EMBL" id="BAABRU010000007">
    <property type="protein sequence ID" value="GAA5528359.1"/>
    <property type="molecule type" value="Genomic_DNA"/>
</dbReference>
<dbReference type="CDD" id="cd06170">
    <property type="entry name" value="LuxR_C_like"/>
    <property type="match status" value="1"/>
</dbReference>
<feature type="domain" description="HTH luxR-type" evidence="4">
    <location>
        <begin position="1"/>
        <end position="62"/>
    </location>
</feature>
<keyword evidence="6" id="KW-1185">Reference proteome</keyword>
<keyword evidence="2" id="KW-0238">DNA-binding</keyword>
<sequence length="73" mass="7967">MHSLSARECDVLALVDQGWSDAEIAKRLSISIWTVRTHLRSSASKLGVKSRQQAAHAARAIAVLQQATTAKNR</sequence>
<gene>
    <name evidence="5" type="primary">ramA</name>
    <name evidence="5" type="ORF">Hgul01_02158</name>
</gene>
<dbReference type="InterPro" id="IPR000792">
    <property type="entry name" value="Tscrpt_reg_LuxR_C"/>
</dbReference>
<reference evidence="5 6" key="1">
    <citation type="submission" date="2024-02" db="EMBL/GenBank/DDBJ databases">
        <title>Herpetosiphon gulosus NBRC 112829.</title>
        <authorList>
            <person name="Ichikawa N."/>
            <person name="Katano-Makiyama Y."/>
            <person name="Hidaka K."/>
        </authorList>
    </citation>
    <scope>NUCLEOTIDE SEQUENCE [LARGE SCALE GENOMIC DNA]</scope>
    <source>
        <strain evidence="5 6">NBRC 112829</strain>
    </source>
</reference>
<evidence type="ECO:0000256" key="2">
    <source>
        <dbReference type="ARBA" id="ARBA00023125"/>
    </source>
</evidence>
<dbReference type="PROSITE" id="PS50043">
    <property type="entry name" value="HTH_LUXR_2"/>
    <property type="match status" value="1"/>
</dbReference>
<comment type="caution">
    <text evidence="5">The sequence shown here is derived from an EMBL/GenBank/DDBJ whole genome shotgun (WGS) entry which is preliminary data.</text>
</comment>
<evidence type="ECO:0000259" key="4">
    <source>
        <dbReference type="PROSITE" id="PS50043"/>
    </source>
</evidence>
<proteinExistence type="predicted"/>
<dbReference type="SUPFAM" id="SSF46894">
    <property type="entry name" value="C-terminal effector domain of the bipartite response regulators"/>
    <property type="match status" value="1"/>
</dbReference>
<dbReference type="PANTHER" id="PTHR44688:SF16">
    <property type="entry name" value="DNA-BINDING TRANSCRIPTIONAL ACTIVATOR DEVR_DOSR"/>
    <property type="match status" value="1"/>
</dbReference>
<dbReference type="PRINTS" id="PR00038">
    <property type="entry name" value="HTHLUXR"/>
</dbReference>
<dbReference type="Gene3D" id="1.10.10.10">
    <property type="entry name" value="Winged helix-like DNA-binding domain superfamily/Winged helix DNA-binding domain"/>
    <property type="match status" value="1"/>
</dbReference>
<dbReference type="PANTHER" id="PTHR44688">
    <property type="entry name" value="DNA-BINDING TRANSCRIPTIONAL ACTIVATOR DEVR_DOSR"/>
    <property type="match status" value="1"/>
</dbReference>
<evidence type="ECO:0000313" key="6">
    <source>
        <dbReference type="Proteomes" id="UP001428290"/>
    </source>
</evidence>
<dbReference type="RefSeq" id="WP_345721980.1">
    <property type="nucleotide sequence ID" value="NZ_BAABRU010000007.1"/>
</dbReference>
<dbReference type="InterPro" id="IPR016032">
    <property type="entry name" value="Sig_transdc_resp-reg_C-effctor"/>
</dbReference>
<name>A0ABP9WYU5_9CHLR</name>
<accession>A0ABP9WYU5</accession>
<evidence type="ECO:0000256" key="1">
    <source>
        <dbReference type="ARBA" id="ARBA00023015"/>
    </source>
</evidence>
<evidence type="ECO:0000256" key="3">
    <source>
        <dbReference type="ARBA" id="ARBA00023163"/>
    </source>
</evidence>
<keyword evidence="1" id="KW-0805">Transcription regulation</keyword>
<evidence type="ECO:0000313" key="5">
    <source>
        <dbReference type="EMBL" id="GAA5528359.1"/>
    </source>
</evidence>